<dbReference type="FunFam" id="2.10.25.10:FF:000595">
    <property type="entry name" value="von Willebrand factor D and EGF domain-containing protein"/>
    <property type="match status" value="1"/>
</dbReference>
<feature type="domain" description="EGF-like" evidence="6">
    <location>
        <begin position="829"/>
        <end position="861"/>
    </location>
</feature>
<sequence length="864" mass="94397">MSLTLRAPSSDRGYTEGLCGTYDGQTDNDFHSAEGTPCLVNANNYQTEPRHVSSSTLSHPVTSAHSSCSQHANVHLPAVIPTLDITAEYIGSVEPLRGDENDTQLLPPGHPSQNIQNRGRNTQHHERIFPSRVNRANEDGASASAQQKRRRSRRRTHQYVSNSQHQSLSQSDLEGFTDFFPEDHEEAVQPDASPLWPTPSGLTEQQARTQCQQAVANSSIALGCSRLLEESIVNHAVAMCVTDLQLKDEPSWMNATLPLLENECERRLIEERRREEEYQDVLAVLKCPNLCNWNGQCSEWGCVCFPGFGSYDCSMLSEDQIPEITELEKEGLCDVRRGKCSTLQVYGQGFTDSYELKCEFVKEKVLLFSDGEWVLDKPQFVPAVFLDETALECQLPLENGRTPGGLDPETATNRTLVSNDGYSYSNAKILTLYDGACQICSLNTEKTCHIDGLCYSDGESNPSSPCLTCRPDSSTHMWSIADGNEPPVLQLLPHQLRSFQGEDFLYQLQAQDPEGSVVRFTLESGPRAASLSPAGLLTWKASTDPTYTHSFHFTVADECNAKSRASTQVTVGPCDCLNGASCVTNVNLPAGTGEYLCVCLDGFRGERCEVNVDDCKPNPCRLGRCIDGPNSFSCICPPGMTGMVAHTAASVNFGEYSFLQGYIKRFVTLSTVCRYQCGRNKECTSPNTCTCMAGYTGYNCHIAVCRPDCKNQGKCVKPNVCECPAGYSGLTCEEASCEPACQHGGTCLARNLCTCPYGYVGPRCEIMVCNRHCENGGGCVSPDVCKCKPGWYGPTCHSALCNPFCLNGGTCVKPNICACPSGFLGSQCQLAVCSPPCKNRGQCMRNNVCSCPEGYTGKMCQKSK</sequence>
<dbReference type="STRING" id="94237.ENSMMOP00000003218"/>
<dbReference type="FunFam" id="2.10.25.10:FF:000831">
    <property type="entry name" value="von Willebrand factor D and EGF domains"/>
    <property type="match status" value="1"/>
</dbReference>
<dbReference type="SMART" id="SM00181">
    <property type="entry name" value="EGF"/>
    <property type="match status" value="9"/>
</dbReference>
<proteinExistence type="predicted"/>
<keyword evidence="3 4" id="KW-1015">Disulfide bond</keyword>
<dbReference type="PROSITE" id="PS01187">
    <property type="entry name" value="EGF_CA"/>
    <property type="match status" value="1"/>
</dbReference>
<dbReference type="Ensembl" id="ENSMMOT00000003270.1">
    <property type="protein sequence ID" value="ENSMMOP00000003218.1"/>
    <property type="gene ID" value="ENSMMOG00000002576.1"/>
</dbReference>
<feature type="disulfide bond" evidence="4">
    <location>
        <begin position="755"/>
        <end position="764"/>
    </location>
</feature>
<dbReference type="Pfam" id="PF25024">
    <property type="entry name" value="EGF_TEN"/>
    <property type="match status" value="1"/>
</dbReference>
<dbReference type="InterPro" id="IPR050969">
    <property type="entry name" value="Dev_Signal_Modulators"/>
</dbReference>
<evidence type="ECO:0000256" key="1">
    <source>
        <dbReference type="ARBA" id="ARBA00022729"/>
    </source>
</evidence>
<dbReference type="InterPro" id="IPR058727">
    <property type="entry name" value="Helical_Vwde"/>
</dbReference>
<dbReference type="Pfam" id="PF26129">
    <property type="entry name" value="Vwde"/>
    <property type="match status" value="1"/>
</dbReference>
<dbReference type="PROSITE" id="PS51233">
    <property type="entry name" value="VWFD"/>
    <property type="match status" value="1"/>
</dbReference>
<feature type="domain" description="EGF-like" evidence="6">
    <location>
        <begin position="733"/>
        <end position="765"/>
    </location>
</feature>
<feature type="disulfide bond" evidence="4">
    <location>
        <begin position="787"/>
        <end position="796"/>
    </location>
</feature>
<dbReference type="Pfam" id="PF00008">
    <property type="entry name" value="EGF"/>
    <property type="match status" value="1"/>
</dbReference>
<dbReference type="Gene3D" id="2.60.120.260">
    <property type="entry name" value="Galactose-binding domain-like"/>
    <property type="match status" value="1"/>
</dbReference>
<dbReference type="SMART" id="SM00179">
    <property type="entry name" value="EGF_CA"/>
    <property type="match status" value="2"/>
</dbReference>
<feature type="domain" description="EGF-like" evidence="6">
    <location>
        <begin position="570"/>
        <end position="609"/>
    </location>
</feature>
<reference evidence="8" key="2">
    <citation type="submission" date="2025-09" db="UniProtKB">
        <authorList>
            <consortium name="Ensembl"/>
        </authorList>
    </citation>
    <scope>IDENTIFICATION</scope>
</reference>
<dbReference type="PANTHER" id="PTHR14949:SF53">
    <property type="entry name" value="VON WILLEBRAND FACTOR D AND EGF DOMAIN-CONTAINING PROTEIN"/>
    <property type="match status" value="1"/>
</dbReference>
<dbReference type="InterPro" id="IPR000742">
    <property type="entry name" value="EGF"/>
</dbReference>
<dbReference type="SUPFAM" id="SSF57196">
    <property type="entry name" value="EGF/Laminin"/>
    <property type="match status" value="3"/>
</dbReference>
<evidence type="ECO:0000256" key="4">
    <source>
        <dbReference type="PROSITE-ProRule" id="PRU00076"/>
    </source>
</evidence>
<keyword evidence="9" id="KW-1185">Reference proteome</keyword>
<evidence type="ECO:0000259" key="7">
    <source>
        <dbReference type="PROSITE" id="PS51233"/>
    </source>
</evidence>
<keyword evidence="2" id="KW-0175">Coiled coil</keyword>
<keyword evidence="4" id="KW-0245">EGF-like domain</keyword>
<dbReference type="InterPro" id="IPR001846">
    <property type="entry name" value="VWF_type-D"/>
</dbReference>
<dbReference type="InterPro" id="IPR000152">
    <property type="entry name" value="EGF-type_Asp/Asn_hydroxyl_site"/>
</dbReference>
<dbReference type="GO" id="GO:0005509">
    <property type="term" value="F:calcium ion binding"/>
    <property type="evidence" value="ECO:0007669"/>
    <property type="project" value="InterPro"/>
</dbReference>
<evidence type="ECO:0000259" key="6">
    <source>
        <dbReference type="PROSITE" id="PS50026"/>
    </source>
</evidence>
<dbReference type="Gene3D" id="2.10.25.10">
    <property type="entry name" value="Laminin"/>
    <property type="match status" value="6"/>
</dbReference>
<keyword evidence="1" id="KW-0732">Signal</keyword>
<feature type="domain" description="EGF-like" evidence="6">
    <location>
        <begin position="766"/>
        <end position="797"/>
    </location>
</feature>
<feature type="disulfide bond" evidence="4">
    <location>
        <begin position="769"/>
        <end position="779"/>
    </location>
</feature>
<dbReference type="FunFam" id="2.10.25.10:FF:000499">
    <property type="entry name" value="Predicted protein"/>
    <property type="match status" value="1"/>
</dbReference>
<dbReference type="PROSITE" id="PS00022">
    <property type="entry name" value="EGF_1"/>
    <property type="match status" value="3"/>
</dbReference>
<dbReference type="PROSITE" id="PS00010">
    <property type="entry name" value="ASX_HYDROXYL"/>
    <property type="match status" value="1"/>
</dbReference>
<dbReference type="GO" id="GO:0005576">
    <property type="term" value="C:extracellular region"/>
    <property type="evidence" value="ECO:0007669"/>
    <property type="project" value="TreeGrafter"/>
</dbReference>
<feature type="compositionally biased region" description="Polar residues" evidence="5">
    <location>
        <begin position="158"/>
        <end position="171"/>
    </location>
</feature>
<dbReference type="InterPro" id="IPR018097">
    <property type="entry name" value="EGF_Ca-bd_CS"/>
</dbReference>
<feature type="disulfide bond" evidence="4">
    <location>
        <begin position="599"/>
        <end position="608"/>
    </location>
</feature>
<evidence type="ECO:0000256" key="3">
    <source>
        <dbReference type="ARBA" id="ARBA00023157"/>
    </source>
</evidence>
<dbReference type="PANTHER" id="PTHR14949">
    <property type="entry name" value="EGF-LIKE-DOMAIN, MULTIPLE 7, 8"/>
    <property type="match status" value="1"/>
</dbReference>
<evidence type="ECO:0000256" key="5">
    <source>
        <dbReference type="SAM" id="MobiDB-lite"/>
    </source>
</evidence>
<feature type="domain" description="EGF-like" evidence="6">
    <location>
        <begin position="611"/>
        <end position="646"/>
    </location>
</feature>
<evidence type="ECO:0000313" key="9">
    <source>
        <dbReference type="Proteomes" id="UP000261620"/>
    </source>
</evidence>
<dbReference type="AlphaFoldDB" id="A0A3Q3VQH7"/>
<dbReference type="OMA" id="IRRNSHY"/>
<evidence type="ECO:0000256" key="2">
    <source>
        <dbReference type="ARBA" id="ARBA00023054"/>
    </source>
</evidence>
<dbReference type="CDD" id="cd00054">
    <property type="entry name" value="EGF_CA"/>
    <property type="match status" value="1"/>
</dbReference>
<feature type="domain" description="VWFD" evidence="7">
    <location>
        <begin position="1"/>
        <end position="54"/>
    </location>
</feature>
<dbReference type="PROSITE" id="PS50026">
    <property type="entry name" value="EGF_3"/>
    <property type="match status" value="5"/>
</dbReference>
<protein>
    <submittedName>
        <fullName evidence="8">Uncharacterized protein</fullName>
    </submittedName>
</protein>
<feature type="region of interest" description="Disordered" evidence="5">
    <location>
        <begin position="97"/>
        <end position="171"/>
    </location>
</feature>
<name>A0A3Q3VQH7_MOLML</name>
<dbReference type="GO" id="GO:0005102">
    <property type="term" value="F:signaling receptor binding"/>
    <property type="evidence" value="ECO:0007669"/>
    <property type="project" value="TreeGrafter"/>
</dbReference>
<feature type="disulfide bond" evidence="4">
    <location>
        <begin position="851"/>
        <end position="860"/>
    </location>
</feature>
<dbReference type="InterPro" id="IPR001881">
    <property type="entry name" value="EGF-like_Ca-bd_dom"/>
</dbReference>
<feature type="disulfide bond" evidence="4">
    <location>
        <begin position="833"/>
        <end position="843"/>
    </location>
</feature>
<feature type="disulfide bond" evidence="4">
    <location>
        <begin position="737"/>
        <end position="747"/>
    </location>
</feature>
<dbReference type="PROSITE" id="PS01186">
    <property type="entry name" value="EGF_2"/>
    <property type="match status" value="3"/>
</dbReference>
<accession>A0A3Q3VQH7</accession>
<comment type="caution">
    <text evidence="4">Lacks conserved residue(s) required for the propagation of feature annotation.</text>
</comment>
<feature type="compositionally biased region" description="Basic residues" evidence="5">
    <location>
        <begin position="147"/>
        <end position="157"/>
    </location>
</feature>
<organism evidence="8 9">
    <name type="scientific">Mola mola</name>
    <name type="common">Ocean sunfish</name>
    <name type="synonym">Tetraodon mola</name>
    <dbReference type="NCBI Taxonomy" id="94237"/>
    <lineage>
        <taxon>Eukaryota</taxon>
        <taxon>Metazoa</taxon>
        <taxon>Chordata</taxon>
        <taxon>Craniata</taxon>
        <taxon>Vertebrata</taxon>
        <taxon>Euteleostomi</taxon>
        <taxon>Actinopterygii</taxon>
        <taxon>Neopterygii</taxon>
        <taxon>Teleostei</taxon>
        <taxon>Neoteleostei</taxon>
        <taxon>Acanthomorphata</taxon>
        <taxon>Eupercaria</taxon>
        <taxon>Tetraodontiformes</taxon>
        <taxon>Molidae</taxon>
        <taxon>Mola</taxon>
    </lineage>
</organism>
<feature type="disulfide bond" evidence="4">
    <location>
        <begin position="615"/>
        <end position="625"/>
    </location>
</feature>
<feature type="compositionally biased region" description="Polar residues" evidence="5">
    <location>
        <begin position="111"/>
        <end position="120"/>
    </location>
</feature>
<dbReference type="FunFam" id="2.10.25.10:FF:000490">
    <property type="entry name" value="von Willebrand factor D and EGF domain-containing protein"/>
    <property type="match status" value="1"/>
</dbReference>
<dbReference type="Proteomes" id="UP000261620">
    <property type="component" value="Unplaced"/>
</dbReference>
<evidence type="ECO:0000313" key="8">
    <source>
        <dbReference type="Ensembl" id="ENSMMOP00000003218.1"/>
    </source>
</evidence>
<dbReference type="GO" id="GO:0009986">
    <property type="term" value="C:cell surface"/>
    <property type="evidence" value="ECO:0007669"/>
    <property type="project" value="TreeGrafter"/>
</dbReference>
<reference evidence="8" key="1">
    <citation type="submission" date="2025-08" db="UniProtKB">
        <authorList>
            <consortium name="Ensembl"/>
        </authorList>
    </citation>
    <scope>IDENTIFICATION</scope>
</reference>